<evidence type="ECO:0000313" key="2">
    <source>
        <dbReference type="EMBL" id="WBM79865.1"/>
    </source>
</evidence>
<evidence type="ECO:0008006" key="4">
    <source>
        <dbReference type="Google" id="ProtNLM"/>
    </source>
</evidence>
<feature type="transmembrane region" description="Helical" evidence="1">
    <location>
        <begin position="7"/>
        <end position="26"/>
    </location>
</feature>
<keyword evidence="3" id="KW-1185">Reference proteome</keyword>
<organism evidence="2 3">
    <name type="scientific">Cryobacterium breve</name>
    <dbReference type="NCBI Taxonomy" id="1259258"/>
    <lineage>
        <taxon>Bacteria</taxon>
        <taxon>Bacillati</taxon>
        <taxon>Actinomycetota</taxon>
        <taxon>Actinomycetes</taxon>
        <taxon>Micrococcales</taxon>
        <taxon>Microbacteriaceae</taxon>
        <taxon>Cryobacterium</taxon>
    </lineage>
</organism>
<evidence type="ECO:0000256" key="1">
    <source>
        <dbReference type="SAM" id="Phobius"/>
    </source>
</evidence>
<accession>A0ABY7NE42</accession>
<proteinExistence type="predicted"/>
<reference evidence="2 3" key="1">
    <citation type="submission" date="2021-05" db="EMBL/GenBank/DDBJ databases">
        <authorList>
            <person name="Kumar R."/>
            <person name="Kumar A."/>
            <person name="Mukhia S."/>
        </authorList>
    </citation>
    <scope>NUCLEOTIDE SEQUENCE [LARGE SCALE GENOMIC DNA]</scope>
    <source>
        <strain evidence="2 3">ERMR7:08</strain>
    </source>
</reference>
<sequence length="86" mass="9301">MKGNPVVILVVVRFGLLLGAVATFILGMSLPRAVGDPLVIASFILAGLYFCFWFRARWLIKNYAKKIAADQQKGAADGTEDQSLGT</sequence>
<dbReference type="EMBL" id="CP075584">
    <property type="protein sequence ID" value="WBM79865.1"/>
    <property type="molecule type" value="Genomic_DNA"/>
</dbReference>
<keyword evidence="1" id="KW-0812">Transmembrane</keyword>
<gene>
    <name evidence="2" type="ORF">KIV56_17105</name>
</gene>
<evidence type="ECO:0000313" key="3">
    <source>
        <dbReference type="Proteomes" id="UP001212421"/>
    </source>
</evidence>
<feature type="transmembrane region" description="Helical" evidence="1">
    <location>
        <begin position="38"/>
        <end position="56"/>
    </location>
</feature>
<dbReference type="RefSeq" id="WP_281534475.1">
    <property type="nucleotide sequence ID" value="NZ_CP075584.1"/>
</dbReference>
<name>A0ABY7NE42_9MICO</name>
<keyword evidence="1" id="KW-1133">Transmembrane helix</keyword>
<dbReference type="Proteomes" id="UP001212421">
    <property type="component" value="Chromosome"/>
</dbReference>
<protein>
    <recommendedName>
        <fullName evidence="4">DUF4229 domain-containing protein</fullName>
    </recommendedName>
</protein>
<keyword evidence="1" id="KW-0472">Membrane</keyword>